<dbReference type="PANTHER" id="PTHR43881">
    <property type="entry name" value="GAMMA-GLUTAMYLTRANSPEPTIDASE (AFU_ORTHOLOGUE AFUA_4G13580)"/>
    <property type="match status" value="1"/>
</dbReference>
<dbReference type="InterPro" id="IPR043138">
    <property type="entry name" value="GGT_lsub"/>
</dbReference>
<dbReference type="SUPFAM" id="SSF56235">
    <property type="entry name" value="N-terminal nucleophile aminohydrolases (Ntn hydrolases)"/>
    <property type="match status" value="1"/>
</dbReference>
<keyword evidence="2" id="KW-0808">Transferase</keyword>
<keyword evidence="2" id="KW-0012">Acyltransferase</keyword>
<dbReference type="EMBL" id="CP158165">
    <property type="protein sequence ID" value="XBV23194.1"/>
    <property type="molecule type" value="Genomic_DNA"/>
</dbReference>
<sequence>MTFTTRPTLRGTFGMVSSTHWLASQSAMRILELGGNAFDAGAAAGFVLHVVEPHLNGPGGEVPAIIATADDPTPRVLCGQGVAPAGATIEHYRSLGLSLVPGSGPLAATVPGAVDAWLLLLRDHGTLPLSVVLEPAIDYARNGHPLVPRVADTIATVQQLFEEHWPTSAAVWLKDGRPVTGRFSNEAYAATLEKLVRAGQAAGADRQAQLERAREVWREGFVAEAIDRFSRLPHRDSSGGDHAGLITGDDMAAFRASWEDAATYDWNGYTVAKTGPWGQGPALLQSLAVLAALGDVDLDSADGVHATVEVMKLSYADREAWYGDGADVPLETLLSPTYAADRAKLVGSEASLELRPGSPEGRTPVLSSVAAGKETDATGDATTGEPTVSPVGETRGDTCHVDVVDQWGNMISATPSGGWLQSSPTIPELGFCLGSRAQMFWLEEGLPASLAPGRRPRTTLTPTLVLRDGEPVMACGSPGGDQQDQWQLLFLLRHLAAGMELQEAIDAPAWHTTGFPSSFYPRTTEPGGLVIESRVEKAVRDELVRRGHVVSESDPWSLGRLCAVRKETDGVLAAAANPRGMQGYAVGR</sequence>
<evidence type="ECO:0000313" key="2">
    <source>
        <dbReference type="EMBL" id="XBV23194.1"/>
    </source>
</evidence>
<dbReference type="RefSeq" id="WP_350276027.1">
    <property type="nucleotide sequence ID" value="NZ_CP158165.1"/>
</dbReference>
<dbReference type="InterPro" id="IPR029055">
    <property type="entry name" value="Ntn_hydrolases_N"/>
</dbReference>
<dbReference type="Gene3D" id="3.60.20.40">
    <property type="match status" value="1"/>
</dbReference>
<evidence type="ECO:0000256" key="1">
    <source>
        <dbReference type="SAM" id="MobiDB-lite"/>
    </source>
</evidence>
<dbReference type="PANTHER" id="PTHR43881:SF1">
    <property type="entry name" value="GAMMA-GLUTAMYLTRANSPEPTIDASE (AFU_ORTHOLOGUE AFUA_4G13580)"/>
    <property type="match status" value="1"/>
</dbReference>
<accession>A0AAU7T8S6</accession>
<dbReference type="InterPro" id="IPR052896">
    <property type="entry name" value="GGT-like_enzyme"/>
</dbReference>
<reference evidence="2" key="1">
    <citation type="submission" date="2024-06" db="EMBL/GenBank/DDBJ databases">
        <title>Kribbella sp. strain HUAS MG21 genome sequences.</title>
        <authorList>
            <person name="Mo P."/>
        </authorList>
    </citation>
    <scope>NUCLEOTIDE SEQUENCE</scope>
    <source>
        <strain evidence="2">HUAS MG21</strain>
    </source>
</reference>
<organism evidence="2">
    <name type="scientific">Kribbella sp. HUAS MG21</name>
    <dbReference type="NCBI Taxonomy" id="3160966"/>
    <lineage>
        <taxon>Bacteria</taxon>
        <taxon>Bacillati</taxon>
        <taxon>Actinomycetota</taxon>
        <taxon>Actinomycetes</taxon>
        <taxon>Propionibacteriales</taxon>
        <taxon>Kribbellaceae</taxon>
        <taxon>Kribbella</taxon>
    </lineage>
</organism>
<protein>
    <submittedName>
        <fullName evidence="2">Gamma-glutamyltransferase</fullName>
        <ecNumber evidence="2">2.3.2.2</ecNumber>
    </submittedName>
</protein>
<gene>
    <name evidence="2" type="ORF">ABN611_32075</name>
</gene>
<dbReference type="InterPro" id="IPR043137">
    <property type="entry name" value="GGT_ssub_C"/>
</dbReference>
<proteinExistence type="predicted"/>
<feature type="region of interest" description="Disordered" evidence="1">
    <location>
        <begin position="374"/>
        <end position="396"/>
    </location>
</feature>
<dbReference type="Pfam" id="PF01019">
    <property type="entry name" value="G_glu_transpept"/>
    <property type="match status" value="1"/>
</dbReference>
<dbReference type="EC" id="2.3.2.2" evidence="2"/>
<dbReference type="PRINTS" id="PR01210">
    <property type="entry name" value="GGTRANSPTASE"/>
</dbReference>
<dbReference type="GO" id="GO:0103068">
    <property type="term" value="F:leukotriene C4 gamma-glutamyl transferase activity"/>
    <property type="evidence" value="ECO:0007669"/>
    <property type="project" value="UniProtKB-EC"/>
</dbReference>
<dbReference type="AlphaFoldDB" id="A0AAU7T8S6"/>
<dbReference type="Gene3D" id="1.10.246.130">
    <property type="match status" value="1"/>
</dbReference>
<name>A0AAU7T8S6_9ACTN</name>